<protein>
    <submittedName>
        <fullName evidence="2">NAC domain-containing protein</fullName>
    </submittedName>
</protein>
<keyword evidence="1" id="KW-1185">Reference proteome</keyword>
<organism evidence="1 2">
    <name type="scientific">Setaria digitata</name>
    <dbReference type="NCBI Taxonomy" id="48799"/>
    <lineage>
        <taxon>Eukaryota</taxon>
        <taxon>Metazoa</taxon>
        <taxon>Ecdysozoa</taxon>
        <taxon>Nematoda</taxon>
        <taxon>Chromadorea</taxon>
        <taxon>Rhabditida</taxon>
        <taxon>Spirurina</taxon>
        <taxon>Spiruromorpha</taxon>
        <taxon>Filarioidea</taxon>
        <taxon>Setariidae</taxon>
        <taxon>Setaria</taxon>
    </lineage>
</organism>
<reference evidence="2" key="1">
    <citation type="submission" date="2022-11" db="UniProtKB">
        <authorList>
            <consortium name="WormBaseParasite"/>
        </authorList>
    </citation>
    <scope>IDENTIFICATION</scope>
</reference>
<dbReference type="Proteomes" id="UP000887581">
    <property type="component" value="Unplaced"/>
</dbReference>
<accession>A0A915Q317</accession>
<name>A0A915Q317_9BILA</name>
<dbReference type="WBParaSite" id="sdigi.contig646.g9352.t1">
    <property type="protein sequence ID" value="sdigi.contig646.g9352.t1"/>
    <property type="gene ID" value="sdigi.contig646.g9352"/>
</dbReference>
<sequence>MTSSCYVGSGRQPGLNGNSVYLSTDHDDFLNSMITTGQIGHQINKGHKELMPISEINSSTKRTGDNGNLDGYNLTANGNNSDTLNMFIPASGMDRITSESPVQGKVIMENEENTPKYLPSIYAVPALNNVYDVIDGDWQNDSAAINNFTNDDKAINAANCGDNIQEMMPNTRVRMPAESSYICIPNLYNYVNKQNQQQRYQIRPPIIDKYVIETTKTENEHMESKTTVDVAKFHEKIQKLPESSQDNYTFSDETDTNTAWNIEITAPNSEYAFNVDKYGNIDEQFMQTIDKNDILSVIGNNSSPVDGKFPNSYPAKINTDTENMLSNTTIVPEKQYVESFYNAADLRQWSVY</sequence>
<evidence type="ECO:0000313" key="2">
    <source>
        <dbReference type="WBParaSite" id="sdigi.contig646.g9352.t1"/>
    </source>
</evidence>
<evidence type="ECO:0000313" key="1">
    <source>
        <dbReference type="Proteomes" id="UP000887581"/>
    </source>
</evidence>
<dbReference type="AlphaFoldDB" id="A0A915Q317"/>
<proteinExistence type="predicted"/>